<evidence type="ECO:0000313" key="3">
    <source>
        <dbReference type="Proteomes" id="UP000262538"/>
    </source>
</evidence>
<keyword evidence="3" id="KW-1185">Reference proteome</keyword>
<evidence type="ECO:0000313" key="2">
    <source>
        <dbReference type="EMBL" id="RGA03273.1"/>
    </source>
</evidence>
<feature type="chain" id="PRO_5045895353" evidence="1">
    <location>
        <begin position="29"/>
        <end position="188"/>
    </location>
</feature>
<evidence type="ECO:0000256" key="1">
    <source>
        <dbReference type="SAM" id="SignalP"/>
    </source>
</evidence>
<keyword evidence="1" id="KW-0732">Signal</keyword>
<dbReference type="RefSeq" id="WP_111701420.1">
    <property type="nucleotide sequence ID" value="NZ_QFZU02000085.1"/>
</dbReference>
<proteinExistence type="predicted"/>
<accession>A0ABX9LHU8</accession>
<reference evidence="2 3" key="1">
    <citation type="submission" date="2018-08" db="EMBL/GenBank/DDBJ databases">
        <title>Microbispora. triticiradicis sp. nov., a novel actinomycete isolated from the root of wheat (Triticum aestivum L.)).</title>
        <authorList>
            <person name="Han C."/>
        </authorList>
    </citation>
    <scope>NUCLEOTIDE SEQUENCE [LARGE SCALE GENOMIC DNA]</scope>
    <source>
        <strain evidence="2 3">NEAU-HRDPA2-9</strain>
    </source>
</reference>
<feature type="signal peptide" evidence="1">
    <location>
        <begin position="1"/>
        <end position="28"/>
    </location>
</feature>
<protein>
    <submittedName>
        <fullName evidence="2">Uncharacterized protein</fullName>
    </submittedName>
</protein>
<organism evidence="2 3">
    <name type="scientific">Microbispora triticiradicis</name>
    <dbReference type="NCBI Taxonomy" id="2200763"/>
    <lineage>
        <taxon>Bacteria</taxon>
        <taxon>Bacillati</taxon>
        <taxon>Actinomycetota</taxon>
        <taxon>Actinomycetes</taxon>
        <taxon>Streptosporangiales</taxon>
        <taxon>Streptosporangiaceae</taxon>
        <taxon>Microbispora</taxon>
    </lineage>
</organism>
<sequence>MRTSSKALSVVAVAAALSATTMASPASAAVTIKVESVYTRTVWEGAGTQFTCPTNQVITGRSHFGDEGDQTTYYCSRILINDEVVEVHAGDWTAAQRESRSDYSAPDHQVVVGRWHKGDENGETRYRSAALYWQGRQVWLANGDVTGQYTESNHKWQAKTGTVMTGRTHYGDENGKTTYRFATVYFEG</sequence>
<dbReference type="Proteomes" id="UP000262538">
    <property type="component" value="Unassembled WGS sequence"/>
</dbReference>
<dbReference type="EMBL" id="QFZU02000085">
    <property type="protein sequence ID" value="RGA03273.1"/>
    <property type="molecule type" value="Genomic_DNA"/>
</dbReference>
<comment type="caution">
    <text evidence="2">The sequence shown here is derived from an EMBL/GenBank/DDBJ whole genome shotgun (WGS) entry which is preliminary data.</text>
</comment>
<gene>
    <name evidence="2" type="ORF">DI270_020000</name>
</gene>
<name>A0ABX9LHU8_9ACTN</name>